<accession>A0A0T7FBB2</accession>
<dbReference type="GO" id="GO:0006865">
    <property type="term" value="P:amino acid transport"/>
    <property type="evidence" value="ECO:0007669"/>
    <property type="project" value="TreeGrafter"/>
</dbReference>
<dbReference type="SUPFAM" id="SSF53850">
    <property type="entry name" value="Periplasmic binding protein-like II"/>
    <property type="match status" value="1"/>
</dbReference>
<dbReference type="Pfam" id="PF00497">
    <property type="entry name" value="SBP_bac_3"/>
    <property type="match status" value="1"/>
</dbReference>
<dbReference type="OrthoDB" id="7240770at2"/>
<evidence type="ECO:0000256" key="4">
    <source>
        <dbReference type="SAM" id="SignalP"/>
    </source>
</evidence>
<protein>
    <submittedName>
        <fullName evidence="6">Glutamate/aspartate periplasmic binding protein</fullName>
    </submittedName>
</protein>
<feature type="chain" id="PRO_5006681998" evidence="4">
    <location>
        <begin position="27"/>
        <end position="303"/>
    </location>
</feature>
<dbReference type="CDD" id="cd13688">
    <property type="entry name" value="PBP2_GltI_DEBP"/>
    <property type="match status" value="1"/>
</dbReference>
<dbReference type="InterPro" id="IPR001638">
    <property type="entry name" value="Solute-binding_3/MltF_N"/>
</dbReference>
<keyword evidence="2" id="KW-0813">Transport</keyword>
<name>A0A0T7FBB2_NEOGA</name>
<comment type="similarity">
    <text evidence="1">Belongs to the bacterial solute-binding protein 3 family.</text>
</comment>
<evidence type="ECO:0000256" key="1">
    <source>
        <dbReference type="ARBA" id="ARBA00010333"/>
    </source>
</evidence>
<feature type="signal peptide" evidence="4">
    <location>
        <begin position="1"/>
        <end position="26"/>
    </location>
</feature>
<dbReference type="GO" id="GO:0030288">
    <property type="term" value="C:outer membrane-bounded periplasmic space"/>
    <property type="evidence" value="ECO:0007669"/>
    <property type="project" value="TreeGrafter"/>
</dbReference>
<sequence>MRRLRRSALTALTALALFSSPGSGWAQSPTSTLEKIGETGVIRIGYSAESMPFSYRTADGTVTGYSTELCLLIADRLKRQLGLPTLAVEYVERTPSNRVAMLRDGQFDIECVASTNNAERRKSVAFSYSHFVTGTQYVSLKKNNLRTVDDLAGHTVAATSGTINIGKLNAINRERGLHIAVMPGESHHAAFKMVAEGRAAAFVMDGILLAAMIANSETPELFALSTGTLGPPEPYGLMVRRDDHEFKRSVNGALQELYASGQIEEIYNRWFMAPIAPNNINMRLPVSTELRKVFSDPASMVEQ</sequence>
<evidence type="ECO:0000259" key="5">
    <source>
        <dbReference type="SMART" id="SM00062"/>
    </source>
</evidence>
<dbReference type="SMART" id="SM00062">
    <property type="entry name" value="PBPb"/>
    <property type="match status" value="1"/>
</dbReference>
<dbReference type="PANTHER" id="PTHR30085">
    <property type="entry name" value="AMINO ACID ABC TRANSPORTER PERMEASE"/>
    <property type="match status" value="1"/>
</dbReference>
<feature type="domain" description="Solute-binding protein family 3/N-terminal" evidence="5">
    <location>
        <begin position="41"/>
        <end position="274"/>
    </location>
</feature>
<dbReference type="Gene3D" id="3.40.190.10">
    <property type="entry name" value="Periplasmic binding protein-like II"/>
    <property type="match status" value="2"/>
</dbReference>
<dbReference type="PANTHER" id="PTHR30085:SF2">
    <property type="entry name" value="GLUTAMATE_ASPARTATE IMPORT SOLUTE-BINDING PROTEIN"/>
    <property type="match status" value="1"/>
</dbReference>
<dbReference type="AlphaFoldDB" id="A0A0T7FBB2"/>
<dbReference type="Proteomes" id="UP000046176">
    <property type="component" value="Unassembled WGS sequence"/>
</dbReference>
<evidence type="ECO:0000313" key="6">
    <source>
        <dbReference type="EMBL" id="CDZ32325.1"/>
    </source>
</evidence>
<evidence type="ECO:0000256" key="3">
    <source>
        <dbReference type="ARBA" id="ARBA00022729"/>
    </source>
</evidence>
<proteinExistence type="inferred from homology"/>
<evidence type="ECO:0000256" key="2">
    <source>
        <dbReference type="ARBA" id="ARBA00022448"/>
    </source>
</evidence>
<evidence type="ECO:0000313" key="7">
    <source>
        <dbReference type="Proteomes" id="UP000046176"/>
    </source>
</evidence>
<organism evidence="6 7">
    <name type="scientific">Neorhizobium galegae bv. officinalis</name>
    <dbReference type="NCBI Taxonomy" id="323656"/>
    <lineage>
        <taxon>Bacteria</taxon>
        <taxon>Pseudomonadati</taxon>
        <taxon>Pseudomonadota</taxon>
        <taxon>Alphaproteobacteria</taxon>
        <taxon>Hyphomicrobiales</taxon>
        <taxon>Rhizobiaceae</taxon>
        <taxon>Rhizobium/Agrobacterium group</taxon>
        <taxon>Neorhizobium</taxon>
    </lineage>
</organism>
<reference evidence="6 7" key="1">
    <citation type="submission" date="2014-08" db="EMBL/GenBank/DDBJ databases">
        <authorList>
            <person name="Chen Y.-H."/>
        </authorList>
    </citation>
    <scope>NUCLEOTIDE SEQUENCE [LARGE SCALE GENOMIC DNA]</scope>
</reference>
<dbReference type="EMBL" id="CCRH01000002">
    <property type="protein sequence ID" value="CDZ32325.1"/>
    <property type="molecule type" value="Genomic_DNA"/>
</dbReference>
<dbReference type="GO" id="GO:0005576">
    <property type="term" value="C:extracellular region"/>
    <property type="evidence" value="ECO:0007669"/>
    <property type="project" value="TreeGrafter"/>
</dbReference>
<gene>
    <name evidence="6" type="ORF">NGAL_HAMBI1145_10960</name>
</gene>
<keyword evidence="3 4" id="KW-0732">Signal</keyword>
<dbReference type="InterPro" id="IPR051455">
    <property type="entry name" value="Bact_solute-bind_prot3"/>
</dbReference>